<evidence type="ECO:0000256" key="1">
    <source>
        <dbReference type="SAM" id="MobiDB-lite"/>
    </source>
</evidence>
<feature type="region of interest" description="Disordered" evidence="1">
    <location>
        <begin position="206"/>
        <end position="230"/>
    </location>
</feature>
<dbReference type="SUPFAM" id="SSF49319">
    <property type="entry name" value="Actinoxanthin-like"/>
    <property type="match status" value="1"/>
</dbReference>
<dbReference type="STRING" id="1090615.SAMN04515671_0468"/>
<organism evidence="4 5">
    <name type="scientific">Nakamurella panacisegetis</name>
    <dbReference type="NCBI Taxonomy" id="1090615"/>
    <lineage>
        <taxon>Bacteria</taxon>
        <taxon>Bacillati</taxon>
        <taxon>Actinomycetota</taxon>
        <taxon>Actinomycetes</taxon>
        <taxon>Nakamurellales</taxon>
        <taxon>Nakamurellaceae</taxon>
        <taxon>Nakamurella</taxon>
    </lineage>
</organism>
<proteinExistence type="predicted"/>
<feature type="region of interest" description="Disordered" evidence="1">
    <location>
        <begin position="461"/>
        <end position="586"/>
    </location>
</feature>
<keyword evidence="2" id="KW-1133">Transmembrane helix</keyword>
<evidence type="ECO:0008006" key="6">
    <source>
        <dbReference type="Google" id="ProtNLM"/>
    </source>
</evidence>
<name>A0A1H0IDX5_9ACTN</name>
<feature type="compositionally biased region" description="Pro residues" evidence="1">
    <location>
        <begin position="522"/>
        <end position="531"/>
    </location>
</feature>
<keyword evidence="2" id="KW-0472">Membrane</keyword>
<dbReference type="Gene3D" id="2.60.40.230">
    <property type="entry name" value="Neocarzinostatin-like"/>
    <property type="match status" value="1"/>
</dbReference>
<dbReference type="Proteomes" id="UP000198741">
    <property type="component" value="Chromosome I"/>
</dbReference>
<feature type="signal peptide" evidence="3">
    <location>
        <begin position="1"/>
        <end position="47"/>
    </location>
</feature>
<accession>A0A1H0IDX5</accession>
<dbReference type="EMBL" id="LT629710">
    <property type="protein sequence ID" value="SDO29624.1"/>
    <property type="molecule type" value="Genomic_DNA"/>
</dbReference>
<protein>
    <recommendedName>
        <fullName evidence="6">Ig-like domain (Group 3)</fullName>
    </recommendedName>
</protein>
<reference evidence="4 5" key="1">
    <citation type="submission" date="2016-10" db="EMBL/GenBank/DDBJ databases">
        <authorList>
            <person name="de Groot N.N."/>
        </authorList>
    </citation>
    <scope>NUCLEOTIDE SEQUENCE [LARGE SCALE GENOMIC DNA]</scope>
    <source>
        <strain evidence="5">P4-7,KCTC 19426,CECT 7604</strain>
    </source>
</reference>
<gene>
    <name evidence="4" type="ORF">SAMN04515671_0468</name>
</gene>
<evidence type="ECO:0000256" key="3">
    <source>
        <dbReference type="SAM" id="SignalP"/>
    </source>
</evidence>
<dbReference type="OrthoDB" id="5196698at2"/>
<feature type="compositionally biased region" description="Polar residues" evidence="1">
    <location>
        <begin position="505"/>
        <end position="516"/>
    </location>
</feature>
<keyword evidence="2" id="KW-0812">Transmembrane</keyword>
<sequence length="586" mass="58341">MTPAEHVATSFRRRFAAALSARVAAALAAVATLAVGLLIGLNPSAQAAASPTAAVAAPSTTSSGSATLTVDPASGLSATGGTIKVSGKGFKITDGLYVAICHADGKAPASLADCVGGAIPNSNTSLSWAHITVDGTGGTAGSGPVVAQWAPGGVFSVSLTLPASNSASDALDCSRVVCAVYTVVDSGNDASQSLSVPLTYAVASTSTSPTLTPTTATTTSTTTTPSTTSQPIVTSTLVGAPTTVQPKTIRSTSIRAGGQQEVLFAGFKKDEPVALSLDSTKLPAVRADADGIVDAKFTVPTSTAPGTHILRAIGQKSNVIGIATFAVTAIPTNSKPATTAIASSTTAASSAPASSAIVAVPTVSSAPVSSAPQSTAPATTSAAAVVPVTNTGSSKPVWPWYVLGLVILLWIGFAVYMLRRRRSRLADEMREKDRLLAEGAAAEQNRSAGAVAAANSDAPTAYIGPPPAGEPGGYGGYNPGEHGLLAGRDNPDNPGLLSGQRYRTDSTGDLPTSNLGQGVPLNPAPDQPGGPPTGAWTPDFTSGPAAAAPGSTPAPDAEDADPGTAQWSPPFFDNPEDDDSGGRHSR</sequence>
<evidence type="ECO:0000313" key="5">
    <source>
        <dbReference type="Proteomes" id="UP000198741"/>
    </source>
</evidence>
<dbReference type="AlphaFoldDB" id="A0A1H0IDX5"/>
<feature type="chain" id="PRO_5009249024" description="Ig-like domain (Group 3)" evidence="3">
    <location>
        <begin position="48"/>
        <end position="586"/>
    </location>
</feature>
<dbReference type="InterPro" id="IPR027273">
    <property type="entry name" value="Neocarzinostatin-like"/>
</dbReference>
<feature type="transmembrane region" description="Helical" evidence="2">
    <location>
        <begin position="398"/>
        <end position="418"/>
    </location>
</feature>
<feature type="compositionally biased region" description="Low complexity" evidence="1">
    <location>
        <begin position="541"/>
        <end position="555"/>
    </location>
</feature>
<dbReference type="RefSeq" id="WP_090474399.1">
    <property type="nucleotide sequence ID" value="NZ_LT629710.1"/>
</dbReference>
<evidence type="ECO:0000313" key="4">
    <source>
        <dbReference type="EMBL" id="SDO29624.1"/>
    </source>
</evidence>
<keyword evidence="5" id="KW-1185">Reference proteome</keyword>
<keyword evidence="3" id="KW-0732">Signal</keyword>
<evidence type="ECO:0000256" key="2">
    <source>
        <dbReference type="SAM" id="Phobius"/>
    </source>
</evidence>